<organism evidence="1 2">
    <name type="scientific">Corynebacterium renale</name>
    <dbReference type="NCBI Taxonomy" id="1724"/>
    <lineage>
        <taxon>Bacteria</taxon>
        <taxon>Bacillati</taxon>
        <taxon>Actinomycetota</taxon>
        <taxon>Actinomycetes</taxon>
        <taxon>Mycobacteriales</taxon>
        <taxon>Corynebacteriaceae</taxon>
        <taxon>Corynebacterium</taxon>
    </lineage>
</organism>
<proteinExistence type="predicted"/>
<evidence type="ECO:0000313" key="2">
    <source>
        <dbReference type="Proteomes" id="UP000221653"/>
    </source>
</evidence>
<sequence length="51" mass="5559">MNSNKKSEKYTPGPISAAQLLLNREKEGKATIPIPDRVRKMAAYGEGSKIA</sequence>
<keyword evidence="2" id="KW-1185">Reference proteome</keyword>
<evidence type="ECO:0000313" key="1">
    <source>
        <dbReference type="EMBL" id="PFG28423.1"/>
    </source>
</evidence>
<dbReference type="Proteomes" id="UP000221653">
    <property type="component" value="Unassembled WGS sequence"/>
</dbReference>
<dbReference type="EMBL" id="PDJF01000001">
    <property type="protein sequence ID" value="PFG28423.1"/>
    <property type="molecule type" value="Genomic_DNA"/>
</dbReference>
<dbReference type="STRING" id="1724.GCA_001044175_01167"/>
<accession>A0A2A9DPB8</accession>
<protein>
    <submittedName>
        <fullName evidence="1">Uncharacterized protein</fullName>
    </submittedName>
</protein>
<reference evidence="1 2" key="1">
    <citation type="submission" date="2017-10" db="EMBL/GenBank/DDBJ databases">
        <title>Sequencing the genomes of 1000 actinobacteria strains.</title>
        <authorList>
            <person name="Klenk H.-P."/>
        </authorList>
    </citation>
    <scope>NUCLEOTIDE SEQUENCE [LARGE SCALE GENOMIC DNA]</scope>
    <source>
        <strain evidence="1 2">DSM 20688</strain>
    </source>
</reference>
<gene>
    <name evidence="1" type="ORF">ATK06_1534</name>
</gene>
<comment type="caution">
    <text evidence="1">The sequence shown here is derived from an EMBL/GenBank/DDBJ whole genome shotgun (WGS) entry which is preliminary data.</text>
</comment>
<name>A0A2A9DPB8_9CORY</name>
<dbReference type="AlphaFoldDB" id="A0A2A9DPB8"/>